<organism evidence="2 3">
    <name type="scientific">Rhodopirellula sallentina SM41</name>
    <dbReference type="NCBI Taxonomy" id="1263870"/>
    <lineage>
        <taxon>Bacteria</taxon>
        <taxon>Pseudomonadati</taxon>
        <taxon>Planctomycetota</taxon>
        <taxon>Planctomycetia</taxon>
        <taxon>Pirellulales</taxon>
        <taxon>Pirellulaceae</taxon>
        <taxon>Rhodopirellula</taxon>
    </lineage>
</organism>
<feature type="domain" description="Haemolysin activator HlyB C-terminal" evidence="1">
    <location>
        <begin position="11"/>
        <end position="112"/>
    </location>
</feature>
<dbReference type="GO" id="GO:0008320">
    <property type="term" value="F:protein transmembrane transporter activity"/>
    <property type="evidence" value="ECO:0007669"/>
    <property type="project" value="TreeGrafter"/>
</dbReference>
<evidence type="ECO:0000259" key="1">
    <source>
        <dbReference type="Pfam" id="PF03865"/>
    </source>
</evidence>
<sequence length="153" mass="17380">MRYERADIIRDDWMLTSRFNGQVSSERLLFSETLGLGGFDTIRGTDSRAYNADHGWIANFEFGPKTYRCGTLQEPQTLRAYGFVDMGNGYVDQPQPGEDAYTFALSTGVGLRYQMSDRLIARFDYGFGIEDIDAAERSDRAHLGLTWIPGRRL</sequence>
<accession>M5UDE7</accession>
<dbReference type="PANTHER" id="PTHR34597:SF3">
    <property type="entry name" value="OUTER MEMBRANE TRANSPORTER CDIB"/>
    <property type="match status" value="1"/>
</dbReference>
<dbReference type="InterPro" id="IPR051544">
    <property type="entry name" value="TPS_OM_transporter"/>
</dbReference>
<dbReference type="Pfam" id="PF03865">
    <property type="entry name" value="ShlB"/>
    <property type="match status" value="1"/>
</dbReference>
<evidence type="ECO:0000313" key="2">
    <source>
        <dbReference type="EMBL" id="EMI55876.1"/>
    </source>
</evidence>
<name>M5UDE7_9BACT</name>
<comment type="caution">
    <text evidence="2">The sequence shown here is derived from an EMBL/GenBank/DDBJ whole genome shotgun (WGS) entry which is preliminary data.</text>
</comment>
<evidence type="ECO:0000313" key="3">
    <source>
        <dbReference type="Proteomes" id="UP000011885"/>
    </source>
</evidence>
<protein>
    <submittedName>
        <fullName evidence="2">Surface antigen (D15)</fullName>
    </submittedName>
</protein>
<dbReference type="Gene3D" id="2.40.160.50">
    <property type="entry name" value="membrane protein fhac: a member of the omp85/tpsb transporter family"/>
    <property type="match status" value="1"/>
</dbReference>
<gene>
    <name evidence="2" type="ORF">RSSM_02708</name>
</gene>
<dbReference type="GO" id="GO:0098046">
    <property type="term" value="C:type V protein secretion system complex"/>
    <property type="evidence" value="ECO:0007669"/>
    <property type="project" value="TreeGrafter"/>
</dbReference>
<dbReference type="InterPro" id="IPR005565">
    <property type="entry name" value="Hemolysn_activator_HlyB_C"/>
</dbReference>
<keyword evidence="3" id="KW-1185">Reference proteome</keyword>
<dbReference type="AlphaFoldDB" id="M5UDE7"/>
<dbReference type="Proteomes" id="UP000011885">
    <property type="component" value="Unassembled WGS sequence"/>
</dbReference>
<reference evidence="2 3" key="1">
    <citation type="journal article" date="2013" name="Mar. Genomics">
        <title>Expression of sulfatases in Rhodopirellula baltica and the diversity of sulfatases in the genus Rhodopirellula.</title>
        <authorList>
            <person name="Wegner C.E."/>
            <person name="Richter-Heitmann T."/>
            <person name="Klindworth A."/>
            <person name="Klockow C."/>
            <person name="Richter M."/>
            <person name="Achstetter T."/>
            <person name="Glockner F.O."/>
            <person name="Harder J."/>
        </authorList>
    </citation>
    <scope>NUCLEOTIDE SEQUENCE [LARGE SCALE GENOMIC DNA]</scope>
    <source>
        <strain evidence="2 3">SM41</strain>
    </source>
</reference>
<proteinExistence type="predicted"/>
<dbReference type="EMBL" id="ANOH01000189">
    <property type="protein sequence ID" value="EMI55876.1"/>
    <property type="molecule type" value="Genomic_DNA"/>
</dbReference>
<dbReference type="PATRIC" id="fig|1263870.3.peg.2880"/>
<dbReference type="GO" id="GO:0046819">
    <property type="term" value="P:protein secretion by the type V secretion system"/>
    <property type="evidence" value="ECO:0007669"/>
    <property type="project" value="TreeGrafter"/>
</dbReference>
<dbReference type="PANTHER" id="PTHR34597">
    <property type="entry name" value="SLR1661 PROTEIN"/>
    <property type="match status" value="1"/>
</dbReference>